<name>A0AA88T6Q1_TACVA</name>
<dbReference type="Proteomes" id="UP001187315">
    <property type="component" value="Unassembled WGS sequence"/>
</dbReference>
<sequence>MKMIIAHTNHQFSTLFFWQQNPSLCVIPPTFGDTDIIGNSTLFYYLTIHTHYLFFYYFLINLLPQIHQSPHLLCLLNLAQFIFLLPPLPNHRFIDCTELVVQWIVGIRVLMITCSKSSAADPPTLIHMRLAHVNVFTRGGSHKQPNISESVQEEVERTQKGGPYKVKAATPTAVQVKGKTMWYHLNHCRRVTKVSAKREGGEERPASQNNKVQGLEILGGGVEEGKQENEGNKLVGMSDACHIPDDKSSYSQYPLI</sequence>
<dbReference type="Gene3D" id="2.30.30.850">
    <property type="match status" value="1"/>
</dbReference>
<keyword evidence="2" id="KW-0812">Transmembrane</keyword>
<feature type="region of interest" description="Disordered" evidence="1">
    <location>
        <begin position="222"/>
        <end position="256"/>
    </location>
</feature>
<feature type="transmembrane region" description="Helical" evidence="2">
    <location>
        <begin position="42"/>
        <end position="60"/>
    </location>
</feature>
<evidence type="ECO:0000256" key="2">
    <source>
        <dbReference type="SAM" id="Phobius"/>
    </source>
</evidence>
<dbReference type="EMBL" id="JAVHJS010000004">
    <property type="protein sequence ID" value="KAK2861063.1"/>
    <property type="molecule type" value="Genomic_DNA"/>
</dbReference>
<evidence type="ECO:0000256" key="1">
    <source>
        <dbReference type="SAM" id="MobiDB-lite"/>
    </source>
</evidence>
<dbReference type="AlphaFoldDB" id="A0AA88T6Q1"/>
<reference evidence="3" key="1">
    <citation type="submission" date="2023-08" db="EMBL/GenBank/DDBJ databases">
        <title>Pelteobagrus vachellii genome.</title>
        <authorList>
            <person name="Liu H."/>
        </authorList>
    </citation>
    <scope>NUCLEOTIDE SEQUENCE</scope>
    <source>
        <strain evidence="3">PRFRI_2022a</strain>
        <tissue evidence="3">Muscle</tissue>
    </source>
</reference>
<gene>
    <name evidence="3" type="ORF">Q7C36_005229</name>
</gene>
<keyword evidence="2" id="KW-1133">Transmembrane helix</keyword>
<accession>A0AA88T6Q1</accession>
<evidence type="ECO:0000313" key="4">
    <source>
        <dbReference type="Proteomes" id="UP001187315"/>
    </source>
</evidence>
<keyword evidence="4" id="KW-1185">Reference proteome</keyword>
<comment type="caution">
    <text evidence="3">The sequence shown here is derived from an EMBL/GenBank/DDBJ whole genome shotgun (WGS) entry which is preliminary data.</text>
</comment>
<proteinExistence type="predicted"/>
<evidence type="ECO:0000313" key="3">
    <source>
        <dbReference type="EMBL" id="KAK2861063.1"/>
    </source>
</evidence>
<keyword evidence="2" id="KW-0472">Membrane</keyword>
<protein>
    <submittedName>
        <fullName evidence="3">Uncharacterized protein</fullName>
    </submittedName>
</protein>
<organism evidence="3 4">
    <name type="scientific">Tachysurus vachellii</name>
    <name type="common">Darkbarbel catfish</name>
    <name type="synonym">Pelteobagrus vachellii</name>
    <dbReference type="NCBI Taxonomy" id="175792"/>
    <lineage>
        <taxon>Eukaryota</taxon>
        <taxon>Metazoa</taxon>
        <taxon>Chordata</taxon>
        <taxon>Craniata</taxon>
        <taxon>Vertebrata</taxon>
        <taxon>Euteleostomi</taxon>
        <taxon>Actinopterygii</taxon>
        <taxon>Neopterygii</taxon>
        <taxon>Teleostei</taxon>
        <taxon>Ostariophysi</taxon>
        <taxon>Siluriformes</taxon>
        <taxon>Bagridae</taxon>
        <taxon>Tachysurus</taxon>
    </lineage>
</organism>